<keyword evidence="2" id="KW-1185">Reference proteome</keyword>
<dbReference type="KEGG" id="bte:BTH_I0509"/>
<organism evidence="1 2">
    <name type="scientific">Burkholderia thailandensis (strain ATCC 700388 / DSM 13276 / CCUG 48851 / CIP 106301 / E264)</name>
    <dbReference type="NCBI Taxonomy" id="271848"/>
    <lineage>
        <taxon>Bacteria</taxon>
        <taxon>Pseudomonadati</taxon>
        <taxon>Pseudomonadota</taxon>
        <taxon>Betaproteobacteria</taxon>
        <taxon>Burkholderiales</taxon>
        <taxon>Burkholderiaceae</taxon>
        <taxon>Burkholderia</taxon>
        <taxon>pseudomallei group</taxon>
    </lineage>
</organism>
<reference evidence="1 2" key="1">
    <citation type="journal article" date="2005" name="BMC Genomics">
        <title>Bacterial genome adaptation to niches: divergence of the potential virulence genes in three Burkholderia species of different survival strategies.</title>
        <authorList>
            <person name="Kim H.S."/>
            <person name="Schell M.A."/>
            <person name="Yu Y."/>
            <person name="Ulrich R.L."/>
            <person name="Sarria S.H."/>
            <person name="Nierman W.C."/>
            <person name="DeShazer D."/>
        </authorList>
    </citation>
    <scope>NUCLEOTIDE SEQUENCE [LARGE SCALE GENOMIC DNA]</scope>
    <source>
        <strain evidence="2">ATCC 700388 / DSM 13276 / CCUG 48851 / CIP 106301 / E264</strain>
    </source>
</reference>
<dbReference type="AlphaFoldDB" id="Q2T183"/>
<sequence length="133" mass="13754">MSARAPPVRSDFPTTTPRTGMNQELLTHIRADQLDGSIFDASCHAVTIGPVTVEFRTSAEPPSATAELYISRQLVGGCTVNAAHPSGKCGGSVGKLKAEVDLTLDVPGGKLDYKLTVCAPIIGGTSKSGTLSL</sequence>
<name>Q2T183_BURTA</name>
<evidence type="ECO:0000313" key="2">
    <source>
        <dbReference type="Proteomes" id="UP000001930"/>
    </source>
</evidence>
<dbReference type="EMBL" id="CP000086">
    <property type="protein sequence ID" value="ABC37835.1"/>
    <property type="molecule type" value="Genomic_DNA"/>
</dbReference>
<accession>Q2T183</accession>
<gene>
    <name evidence="1" type="ordered locus">BTH_I0509</name>
</gene>
<dbReference type="HOGENOM" id="CLU_1966430_0_0_4"/>
<dbReference type="Proteomes" id="UP000001930">
    <property type="component" value="Chromosome I"/>
</dbReference>
<proteinExistence type="predicted"/>
<protein>
    <submittedName>
        <fullName evidence="1">Uncharacterized protein</fullName>
    </submittedName>
</protein>
<evidence type="ECO:0000313" key="1">
    <source>
        <dbReference type="EMBL" id="ABC37835.1"/>
    </source>
</evidence>